<accession>A0ABW6R1X9</accession>
<sequence>MATIGSGTDAREKIQPRKPDSWVAQINSDKHYQALKVYIALIVAHWVEHVVQAFQIYVLDMPRPKAGGFLGYIVPVVNKNELLHWTYAVLMIIGLLLLRGGFQARSRKWWTIALGIQTWHFAEHSFLLTQYWSGMNFLGKPAPTSIIQTFFPRVELHLVYNMAVMLPILVALSLHWFSPKSAGSQGDCNCRAHFR</sequence>
<keyword evidence="1" id="KW-0472">Membrane</keyword>
<evidence type="ECO:0000256" key="1">
    <source>
        <dbReference type="SAM" id="Phobius"/>
    </source>
</evidence>
<evidence type="ECO:0000313" key="2">
    <source>
        <dbReference type="EMBL" id="MFF3227119.1"/>
    </source>
</evidence>
<keyword evidence="3" id="KW-1185">Reference proteome</keyword>
<feature type="transmembrane region" description="Helical" evidence="1">
    <location>
        <begin position="158"/>
        <end position="177"/>
    </location>
</feature>
<name>A0ABW6R1X9_9NOCA</name>
<proteinExistence type="predicted"/>
<gene>
    <name evidence="2" type="ORF">ACFYV7_30280</name>
</gene>
<reference evidence="2 3" key="1">
    <citation type="submission" date="2024-10" db="EMBL/GenBank/DDBJ databases">
        <title>The Natural Products Discovery Center: Release of the First 8490 Sequenced Strains for Exploring Actinobacteria Biosynthetic Diversity.</title>
        <authorList>
            <person name="Kalkreuter E."/>
            <person name="Kautsar S.A."/>
            <person name="Yang D."/>
            <person name="Bader C.D."/>
            <person name="Teijaro C.N."/>
            <person name="Fluegel L."/>
            <person name="Davis C.M."/>
            <person name="Simpson J.R."/>
            <person name="Lauterbach L."/>
            <person name="Steele A.D."/>
            <person name="Gui C."/>
            <person name="Meng S."/>
            <person name="Li G."/>
            <person name="Viehrig K."/>
            <person name="Ye F."/>
            <person name="Su P."/>
            <person name="Kiefer A.F."/>
            <person name="Nichols A."/>
            <person name="Cepeda A.J."/>
            <person name="Yan W."/>
            <person name="Fan B."/>
            <person name="Jiang Y."/>
            <person name="Adhikari A."/>
            <person name="Zheng C.-J."/>
            <person name="Schuster L."/>
            <person name="Cowan T.M."/>
            <person name="Smanski M.J."/>
            <person name="Chevrette M.G."/>
            <person name="De Carvalho L.P.S."/>
            <person name="Shen B."/>
        </authorList>
    </citation>
    <scope>NUCLEOTIDE SEQUENCE [LARGE SCALE GENOMIC DNA]</scope>
    <source>
        <strain evidence="2 3">NPDC003040</strain>
    </source>
</reference>
<feature type="transmembrane region" description="Helical" evidence="1">
    <location>
        <begin position="37"/>
        <end position="58"/>
    </location>
</feature>
<evidence type="ECO:0000313" key="3">
    <source>
        <dbReference type="Proteomes" id="UP001601948"/>
    </source>
</evidence>
<organism evidence="2 3">
    <name type="scientific">Nocardia suismassiliense</name>
    <dbReference type="NCBI Taxonomy" id="2077092"/>
    <lineage>
        <taxon>Bacteria</taxon>
        <taxon>Bacillati</taxon>
        <taxon>Actinomycetota</taxon>
        <taxon>Actinomycetes</taxon>
        <taxon>Mycobacteriales</taxon>
        <taxon>Nocardiaceae</taxon>
        <taxon>Nocardia</taxon>
    </lineage>
</organism>
<protein>
    <submittedName>
        <fullName evidence="2">Uncharacterized protein</fullName>
    </submittedName>
</protein>
<feature type="transmembrane region" description="Helical" evidence="1">
    <location>
        <begin position="82"/>
        <end position="102"/>
    </location>
</feature>
<comment type="caution">
    <text evidence="2">The sequence shown here is derived from an EMBL/GenBank/DDBJ whole genome shotgun (WGS) entry which is preliminary data.</text>
</comment>
<dbReference type="Proteomes" id="UP001601948">
    <property type="component" value="Unassembled WGS sequence"/>
</dbReference>
<keyword evidence="1" id="KW-0812">Transmembrane</keyword>
<dbReference type="EMBL" id="JBIAPI010000009">
    <property type="protein sequence ID" value="MFF3227119.1"/>
    <property type="molecule type" value="Genomic_DNA"/>
</dbReference>
<keyword evidence="1" id="KW-1133">Transmembrane helix</keyword>
<dbReference type="RefSeq" id="WP_194837274.1">
    <property type="nucleotide sequence ID" value="NZ_JBIAPI010000009.1"/>
</dbReference>